<accession>U3AA05</accession>
<sequence>MTALREILLRRIAATGPMSVADYMTECLLHPVHGYYTTRDPLGAGGDFTTAPEISQMFGELIGLSLAQAWLDQGAPSAFVLAEPGPGRGTLMADILRATAHVSGLHDAARLHLVEASPALRAAQARVLPHATWHDRLDQLPEELPLFLIANEFFDALPIRQFIRDGNGWRERVVGRDEDELVFGLTSPLPLADLEHRLNDTQDGDMVEVSPALPALIGEIGGRIAASGGAALIVDYGGRGGTGDSFQAVRNHRKVDPLAEPGEADLTAHVDFETLARASVPAACAGPVPQGVFLERLGITERARALASRLDGAALDRHVAAHRRLTHPEEMGDLFKVAALHPCNAPPPPGTEP</sequence>
<dbReference type="PANTHER" id="PTHR12049:SF7">
    <property type="entry name" value="PROTEIN ARGININE METHYLTRANSFERASE NDUFAF7, MITOCHONDRIAL"/>
    <property type="match status" value="1"/>
</dbReference>
<dbReference type="AlphaFoldDB" id="U3AA05"/>
<comment type="caution">
    <text evidence="3">The sequence shown here is derived from an EMBL/GenBank/DDBJ whole genome shotgun (WGS) entry which is preliminary data.</text>
</comment>
<dbReference type="Proteomes" id="UP000016566">
    <property type="component" value="Unassembled WGS sequence"/>
</dbReference>
<dbReference type="InterPro" id="IPR003788">
    <property type="entry name" value="NDUFAF7"/>
</dbReference>
<dbReference type="PANTHER" id="PTHR12049">
    <property type="entry name" value="PROTEIN ARGININE METHYLTRANSFERASE NDUFAF7, MITOCHONDRIAL"/>
    <property type="match status" value="1"/>
</dbReference>
<evidence type="ECO:0000313" key="4">
    <source>
        <dbReference type="Proteomes" id="UP000016566"/>
    </source>
</evidence>
<dbReference type="GO" id="GO:0035243">
    <property type="term" value="F:protein-arginine omega-N symmetric methyltransferase activity"/>
    <property type="evidence" value="ECO:0007669"/>
    <property type="project" value="TreeGrafter"/>
</dbReference>
<dbReference type="SUPFAM" id="SSF53335">
    <property type="entry name" value="S-adenosyl-L-methionine-dependent methyltransferases"/>
    <property type="match status" value="1"/>
</dbReference>
<dbReference type="Gene3D" id="3.40.50.12710">
    <property type="match status" value="1"/>
</dbReference>
<gene>
    <name evidence="3" type="ORF">MBELCI_0551</name>
</gene>
<evidence type="ECO:0000256" key="2">
    <source>
        <dbReference type="ARBA" id="ARBA00022679"/>
    </source>
</evidence>
<dbReference type="InterPro" id="IPR029063">
    <property type="entry name" value="SAM-dependent_MTases_sf"/>
</dbReference>
<dbReference type="eggNOG" id="COG1565">
    <property type="taxonomic scope" value="Bacteria"/>
</dbReference>
<dbReference type="Pfam" id="PF02636">
    <property type="entry name" value="Methyltransf_28"/>
    <property type="match status" value="1"/>
</dbReference>
<reference evidence="3" key="1">
    <citation type="journal article" date="2013" name="Genome Announc.">
        <title>Draft Genome Sequence of Loktanella cinnabarina LL-001T, Isolated from Deep-Sea Floor Sediment.</title>
        <authorList>
            <person name="Nishi S."/>
            <person name="Tsubouchi T."/>
            <person name="Takaki Y."/>
            <person name="Koyanagi R."/>
            <person name="Satoh N."/>
            <person name="Maruyama T."/>
            <person name="Hatada Y."/>
        </authorList>
    </citation>
    <scope>NUCLEOTIDE SEQUENCE [LARGE SCALE GENOMIC DNA]</scope>
    <source>
        <strain evidence="3">LL-001</strain>
    </source>
</reference>
<keyword evidence="2" id="KW-0808">Transferase</keyword>
<dbReference type="RefSeq" id="WP_021692607.1">
    <property type="nucleotide sequence ID" value="NZ_BATB01000004.1"/>
</dbReference>
<organism evidence="3 4">
    <name type="scientific">Limimaricola cinnabarinus LL-001</name>
    <dbReference type="NCBI Taxonomy" id="1337093"/>
    <lineage>
        <taxon>Bacteria</taxon>
        <taxon>Pseudomonadati</taxon>
        <taxon>Pseudomonadota</taxon>
        <taxon>Alphaproteobacteria</taxon>
        <taxon>Rhodobacterales</taxon>
        <taxon>Paracoccaceae</taxon>
        <taxon>Limimaricola</taxon>
    </lineage>
</organism>
<protein>
    <submittedName>
        <fullName evidence="3">Hypothetical conserved protein</fullName>
    </submittedName>
</protein>
<dbReference type="STRING" id="1337093.MBELCI_0551"/>
<keyword evidence="1" id="KW-0489">Methyltransferase</keyword>
<evidence type="ECO:0000313" key="3">
    <source>
        <dbReference type="EMBL" id="GAD54499.1"/>
    </source>
</evidence>
<evidence type="ECO:0000256" key="1">
    <source>
        <dbReference type="ARBA" id="ARBA00022603"/>
    </source>
</evidence>
<dbReference type="OrthoDB" id="9794208at2"/>
<proteinExistence type="predicted"/>
<dbReference type="GO" id="GO:0032259">
    <property type="term" value="P:methylation"/>
    <property type="evidence" value="ECO:0007669"/>
    <property type="project" value="UniProtKB-KW"/>
</dbReference>
<dbReference type="EMBL" id="BATB01000004">
    <property type="protein sequence ID" value="GAD54499.1"/>
    <property type="molecule type" value="Genomic_DNA"/>
</dbReference>
<dbReference type="InterPro" id="IPR038375">
    <property type="entry name" value="NDUFAF7_sf"/>
</dbReference>
<keyword evidence="4" id="KW-1185">Reference proteome</keyword>
<name>U3AA05_9RHOB</name>